<feature type="transmembrane region" description="Helical" evidence="10">
    <location>
        <begin position="152"/>
        <end position="171"/>
    </location>
</feature>
<dbReference type="PANTHER" id="PTHR13117">
    <property type="entry name" value="ENDOPLASMIC RETICULUM MULTISPAN TRANSMEMBRANE PROTEIN-RELATED"/>
    <property type="match status" value="1"/>
</dbReference>
<dbReference type="PANTHER" id="PTHR13117:SF5">
    <property type="entry name" value="PROTEIN RFT1 HOMOLOG"/>
    <property type="match status" value="1"/>
</dbReference>
<keyword evidence="7 10" id="KW-0472">Membrane</keyword>
<dbReference type="GO" id="GO:0005789">
    <property type="term" value="C:endoplasmic reticulum membrane"/>
    <property type="evidence" value="ECO:0007669"/>
    <property type="project" value="UniProtKB-SubCell"/>
</dbReference>
<evidence type="ECO:0000313" key="12">
    <source>
        <dbReference type="Proteomes" id="UP000663699"/>
    </source>
</evidence>
<sequence length="565" mass="65277">MDIIKNRKSESAPNYLINPIINISYLISLQLFSRLITFILNQLILRMVTPEILGFEMIQIELVISAILFLSREGFRVALQRHDILIQKKGKEVVKNEKNFKDGYQNDINQGLVNLAYIPIPISILVSILVFFSYIWLASDSTKKQPIFKGTLFLYAFSAIIEIFVEPLFILAQQNFLYKIRAISEALAIFIKCFITFILAYWCSFNGGIENYGALPFALGRLGYSIMLFLSYFVLLLSHLQKNFRFFPKKIYSPYDKRVYLFHRPTLILAITITAQSLFKYILTEGDRILVTWYITDFDQGVYALVANYGFVFLFFNLFLIFLGSLIARLIFNPIEDLSRNLFSKLSLRKDKDNYLLAQSILLIIIKLYIIFGIFVITFGPLYCVAFIKIVAGSKWSKTYAPSALKLYIFYIPIMAINGITESFVQAVATSKDIKVQSYWMFFFSGLFMFMGFFFLDYFKLGVNGVIFINMANLSARAIWCLVYIYHYFEGLVISLIFPSKTFFFYSILIGYFMRLKTHSIATISDMLISIVIAGLLLLICIYKERGPLKMHDKKLTTNSTGSYK</sequence>
<comment type="pathway">
    <text evidence="2">Protein modification; protein glycosylation.</text>
</comment>
<evidence type="ECO:0000313" key="11">
    <source>
        <dbReference type="EMBL" id="QSL65884.1"/>
    </source>
</evidence>
<organism evidence="11 12">
    <name type="scientific">Pneumocystis wakefieldiae</name>
    <dbReference type="NCBI Taxonomy" id="38082"/>
    <lineage>
        <taxon>Eukaryota</taxon>
        <taxon>Fungi</taxon>
        <taxon>Dikarya</taxon>
        <taxon>Ascomycota</taxon>
        <taxon>Taphrinomycotina</taxon>
        <taxon>Pneumocystomycetes</taxon>
        <taxon>Pneumocystaceae</taxon>
        <taxon>Pneumocystis</taxon>
    </lineage>
</organism>
<feature type="transmembrane region" description="Helical" evidence="10">
    <location>
        <begin position="20"/>
        <end position="40"/>
    </location>
</feature>
<evidence type="ECO:0000256" key="1">
    <source>
        <dbReference type="ARBA" id="ARBA00004477"/>
    </source>
</evidence>
<evidence type="ECO:0000256" key="10">
    <source>
        <dbReference type="RuleBase" id="RU365067"/>
    </source>
</evidence>
<feature type="transmembrane region" description="Helical" evidence="10">
    <location>
        <begin position="52"/>
        <end position="71"/>
    </location>
</feature>
<keyword evidence="10" id="KW-0813">Transport</keyword>
<feature type="transmembrane region" description="Helical" evidence="10">
    <location>
        <begin position="492"/>
        <end position="514"/>
    </location>
</feature>
<evidence type="ECO:0000256" key="6">
    <source>
        <dbReference type="ARBA" id="ARBA00022989"/>
    </source>
</evidence>
<protein>
    <recommendedName>
        <fullName evidence="8 10">Man(5)GlcNAc(2)-PP-dolichol translocation protein RFT1</fullName>
    </recommendedName>
</protein>
<keyword evidence="5 10" id="KW-0256">Endoplasmic reticulum</keyword>
<evidence type="ECO:0000256" key="8">
    <source>
        <dbReference type="ARBA" id="ARBA00044793"/>
    </source>
</evidence>
<evidence type="ECO:0000256" key="9">
    <source>
        <dbReference type="ARBA" id="ARBA00045912"/>
    </source>
</evidence>
<dbReference type="GO" id="GO:0034203">
    <property type="term" value="P:glycolipid translocation"/>
    <property type="evidence" value="ECO:0007669"/>
    <property type="project" value="TreeGrafter"/>
</dbReference>
<keyword evidence="6 10" id="KW-1133">Transmembrane helix</keyword>
<evidence type="ECO:0000256" key="4">
    <source>
        <dbReference type="ARBA" id="ARBA00022692"/>
    </source>
</evidence>
<feature type="transmembrane region" description="Helical" evidence="10">
    <location>
        <begin position="520"/>
        <end position="543"/>
    </location>
</feature>
<feature type="transmembrane region" description="Helical" evidence="10">
    <location>
        <begin position="183"/>
        <end position="202"/>
    </location>
</feature>
<feature type="transmembrane region" description="Helical" evidence="10">
    <location>
        <begin position="355"/>
        <end position="388"/>
    </location>
</feature>
<feature type="transmembrane region" description="Helical" evidence="10">
    <location>
        <begin position="222"/>
        <end position="240"/>
    </location>
</feature>
<accession>A0A899G024</accession>
<feature type="transmembrane region" description="Helical" evidence="10">
    <location>
        <begin position="408"/>
        <end position="428"/>
    </location>
</feature>
<comment type="function">
    <text evidence="9 10">Intramembrane glycolipid transporter that operates in the biosynthetic pathway of dolichol-linked oligosaccharides, the glycan precursors employed in protein asparagine (N)-glycosylation. The sequential addition of sugars to dolichol pyrophosphate produces dolichol-linked oligosaccharides containing fourteen sugars, including two GlcNAcs, nine mannoses and three glucoses. Once assembled, the oligosaccharide is transferred from the lipid to nascent proteins by oligosaccharyltransferases. The assembly of dolichol-linked oligosaccharides begins on the cytosolic side of the endoplasmic reticulum membrane and finishes in its lumen. RFT1 could mediate the translocation of the cytosolically oriented intermediate DolPP-GlcNAc2Man5, produced by ALG11, into the ER lumen where dolichol-linked oligosaccharides assembly continues. However, the intramembrane lipid transporter activity could not be confirmed in vitro.</text>
</comment>
<keyword evidence="4 10" id="KW-0812">Transmembrane</keyword>
<dbReference type="Proteomes" id="UP000663699">
    <property type="component" value="Chromosome 8"/>
</dbReference>
<evidence type="ECO:0000256" key="3">
    <source>
        <dbReference type="ARBA" id="ARBA00010288"/>
    </source>
</evidence>
<keyword evidence="12" id="KW-1185">Reference proteome</keyword>
<dbReference type="EMBL" id="CP054539">
    <property type="protein sequence ID" value="QSL65884.1"/>
    <property type="molecule type" value="Genomic_DNA"/>
</dbReference>
<feature type="transmembrane region" description="Helical" evidence="10">
    <location>
        <begin position="465"/>
        <end position="485"/>
    </location>
</feature>
<comment type="similarity">
    <text evidence="3 10">Belongs to the RFT1 family.</text>
</comment>
<feature type="transmembrane region" description="Helical" evidence="10">
    <location>
        <begin position="115"/>
        <end position="137"/>
    </location>
</feature>
<feature type="transmembrane region" description="Helical" evidence="10">
    <location>
        <begin position="440"/>
        <end position="459"/>
    </location>
</feature>
<reference evidence="11" key="1">
    <citation type="submission" date="2020-06" db="EMBL/GenBank/DDBJ databases">
        <title>Genomes of multiple members of Pneumocystis genus reveal paths to human pathogen Pneumocystis jirovecii.</title>
        <authorList>
            <person name="Cisse O.H."/>
            <person name="Ma L."/>
            <person name="Dekker J."/>
            <person name="Khil P."/>
            <person name="Jo J."/>
            <person name="Brenchley J."/>
            <person name="Blair R."/>
            <person name="Pahar B."/>
            <person name="Chabe M."/>
            <person name="Van Rompay K.A."/>
            <person name="Keesler R."/>
            <person name="Sukura A."/>
            <person name="Hirsch V."/>
            <person name="Kutty G."/>
            <person name="Liu Y."/>
            <person name="Peng L."/>
            <person name="Chen J."/>
            <person name="Song J."/>
            <person name="Weissenbacher-Lang C."/>
            <person name="Xu J."/>
            <person name="Upham N.S."/>
            <person name="Stajich J.E."/>
            <person name="Cuomo C.A."/>
            <person name="Cushion M.T."/>
            <person name="Kovacs J.A."/>
        </authorList>
    </citation>
    <scope>NUCLEOTIDE SEQUENCE</scope>
    <source>
        <strain evidence="11">2A</strain>
    </source>
</reference>
<dbReference type="AlphaFoldDB" id="A0A899G024"/>
<feature type="transmembrane region" description="Helical" evidence="10">
    <location>
        <begin position="261"/>
        <end position="283"/>
    </location>
</feature>
<feature type="transmembrane region" description="Helical" evidence="10">
    <location>
        <begin position="303"/>
        <end position="332"/>
    </location>
</feature>
<evidence type="ECO:0000256" key="2">
    <source>
        <dbReference type="ARBA" id="ARBA00004922"/>
    </source>
</evidence>
<gene>
    <name evidence="11" type="ORF">MERGE_000164</name>
</gene>
<dbReference type="Pfam" id="PF04506">
    <property type="entry name" value="Rft-1"/>
    <property type="match status" value="1"/>
</dbReference>
<name>A0A899G024_9ASCO</name>
<proteinExistence type="inferred from homology"/>
<comment type="caution">
    <text evidence="10">Lacks conserved residue(s) required for the propagation of feature annotation.</text>
</comment>
<evidence type="ECO:0000256" key="5">
    <source>
        <dbReference type="ARBA" id="ARBA00022824"/>
    </source>
</evidence>
<evidence type="ECO:0000256" key="7">
    <source>
        <dbReference type="ARBA" id="ARBA00023136"/>
    </source>
</evidence>
<dbReference type="OrthoDB" id="9979195at2759"/>
<dbReference type="GO" id="GO:0006488">
    <property type="term" value="P:dolichol-linked oligosaccharide biosynthetic process"/>
    <property type="evidence" value="ECO:0007669"/>
    <property type="project" value="InterPro"/>
</dbReference>
<dbReference type="InterPro" id="IPR007594">
    <property type="entry name" value="RFT1"/>
</dbReference>
<comment type="subcellular location">
    <subcellularLocation>
        <location evidence="1 10">Endoplasmic reticulum membrane</location>
        <topology evidence="1 10">Multi-pass membrane protein</topology>
    </subcellularLocation>
</comment>